<dbReference type="RefSeq" id="WP_237874117.1">
    <property type="nucleotide sequence ID" value="NZ_JAKLTR010000010.1"/>
</dbReference>
<feature type="transmembrane region" description="Helical" evidence="1">
    <location>
        <begin position="71"/>
        <end position="89"/>
    </location>
</feature>
<accession>A0ABS9KU68</accession>
<dbReference type="Gene3D" id="3.40.710.10">
    <property type="entry name" value="DD-peptidase/beta-lactamase superfamily"/>
    <property type="match status" value="1"/>
</dbReference>
<dbReference type="InterPro" id="IPR012338">
    <property type="entry name" value="Beta-lactam/transpept-like"/>
</dbReference>
<organism evidence="2 3">
    <name type="scientific">Terrimonas ginsenosidimutans</name>
    <dbReference type="NCBI Taxonomy" id="2908004"/>
    <lineage>
        <taxon>Bacteria</taxon>
        <taxon>Pseudomonadati</taxon>
        <taxon>Bacteroidota</taxon>
        <taxon>Chitinophagia</taxon>
        <taxon>Chitinophagales</taxon>
        <taxon>Chitinophagaceae</taxon>
        <taxon>Terrimonas</taxon>
    </lineage>
</organism>
<keyword evidence="3" id="KW-1185">Reference proteome</keyword>
<evidence type="ECO:0000313" key="3">
    <source>
        <dbReference type="Proteomes" id="UP001165367"/>
    </source>
</evidence>
<feature type="transmembrane region" description="Helical" evidence="1">
    <location>
        <begin position="358"/>
        <end position="377"/>
    </location>
</feature>
<feature type="transmembrane region" description="Helical" evidence="1">
    <location>
        <begin position="248"/>
        <end position="267"/>
    </location>
</feature>
<keyword evidence="1" id="KW-0812">Transmembrane</keyword>
<dbReference type="SUPFAM" id="SSF56601">
    <property type="entry name" value="beta-lactamase/transpeptidase-like"/>
    <property type="match status" value="1"/>
</dbReference>
<keyword evidence="1" id="KW-0472">Membrane</keyword>
<feature type="transmembrane region" description="Helical" evidence="1">
    <location>
        <begin position="29"/>
        <end position="50"/>
    </location>
</feature>
<sequence length="1187" mass="133553">MQKANIITVIALLLFPAAGLVISDNNITRWIVSLSLIAYPLVVLLMQPLIRRDSIETDRLDYRNYFFSIGFRSKYTHLFILMWFTILFAKMDMGMAYVFFLSSSLSWFFVVFLAGLRHRKRLLNILPVGSTVILIAGFLLMHAFLFFEFGGSEKRISLPVNTNTFHSRFLSILGKTETAIAQSSALNSDKTPGIAEMERAEQNRWFIENYAAEQGWTSAIKPHFSVGSNYATQLSDTLPVRYMVAEHGFLATALPILLLLSLVIFPIRSVSEAHNETTGYSAGNLFSIYFLMQLICFGGIDILINSNAFPFTGISYFIFAVNDLSYTLAFLGTVAIACTLYKRQENANLARWHIRQSFSFLLPLAIFAVIALGFSLIRKTAGNYALETLKSDLVYCSEKLNDGISTRIGSLPLEEQKKFRRLDAPAFYRELISDPEVAALFPEMQQQSPAASDILQKFLNTNTDKNNPTNLLFVEKDRESGWKIKVNEWFFIKASLNNRETLSPAAVLGYTGKHSGPVGGFNYNGISVAAKDVFKSTRSAANVNLLALPAAAFRRLPAEEADNSCVYFAQANVPGAMIDANNGQPESQPYAVRVNERDGFTVEADAKKGDITFFHGGILTDELLARPFWINGKYQYLYPESNHKLYTYMLSHNMKNSAKDAAVQLTLDVHLQKDLDNLLSTVYDSSKVKASITVTDGEANFRAMAQNELYKEDRTDHIQIDPNYFTSLSELFTLTYKLSDANANRLIQRRSLISDGKPGSTIKPFTWAAVIDGFAGRWNELDLMPAGINEQDITKSSEGNESVKFFAGRQVFPISLDEHGSLAAKNFLAFSKNSYHLLINYLGSFEKEQLKATPLASNYRYDAQQTGILVKDNGPSTLQTYPQVRLGSQTYHFNSSLDKWPQNGLDPDKLFGNPQSVMAKGFAQNFHTITNSDSTGARYSRQKWYFENIEDSILVTNNLFTDGLLPQFSTYEEDRRSVKRNDLPGGSYLTFRASQVGAEIYKVSPATLCQMAVSMTKLDRSLKLKFIQQQRATRDTINWIYDQDGYNNAEALYRIRRSTVYESMRLSNAEPGGTAYSIFNAPAQDGVALNKGTMVIDGKTFYLYTKTGTADESDHDTSARRKNLLIIISNREMHTGELKQDKPIRCMALYVQLRNHPTHIWSEQDKAMIRRSITLIARSASFSNYFN</sequence>
<proteinExistence type="predicted"/>
<dbReference type="Proteomes" id="UP001165367">
    <property type="component" value="Unassembled WGS sequence"/>
</dbReference>
<evidence type="ECO:0000256" key="1">
    <source>
        <dbReference type="SAM" id="Phobius"/>
    </source>
</evidence>
<gene>
    <name evidence="2" type="ORF">LZZ85_16220</name>
</gene>
<feature type="transmembrane region" description="Helical" evidence="1">
    <location>
        <begin position="316"/>
        <end position="337"/>
    </location>
</feature>
<feature type="transmembrane region" description="Helical" evidence="1">
    <location>
        <begin position="123"/>
        <end position="147"/>
    </location>
</feature>
<name>A0ABS9KU68_9BACT</name>
<evidence type="ECO:0000313" key="2">
    <source>
        <dbReference type="EMBL" id="MCG2615842.1"/>
    </source>
</evidence>
<keyword evidence="1" id="KW-1133">Transmembrane helix</keyword>
<feature type="transmembrane region" description="Helical" evidence="1">
    <location>
        <begin position="279"/>
        <end position="304"/>
    </location>
</feature>
<dbReference type="EMBL" id="JAKLTR010000010">
    <property type="protein sequence ID" value="MCG2615842.1"/>
    <property type="molecule type" value="Genomic_DNA"/>
</dbReference>
<feature type="transmembrane region" description="Helical" evidence="1">
    <location>
        <begin position="95"/>
        <end position="116"/>
    </location>
</feature>
<protein>
    <submittedName>
        <fullName evidence="2">Uncharacterized protein</fullName>
    </submittedName>
</protein>
<reference evidence="2" key="1">
    <citation type="submission" date="2022-01" db="EMBL/GenBank/DDBJ databases">
        <authorList>
            <person name="Jo J.-H."/>
            <person name="Im W.-T."/>
        </authorList>
    </citation>
    <scope>NUCLEOTIDE SEQUENCE</scope>
    <source>
        <strain evidence="2">NA20</strain>
    </source>
</reference>
<comment type="caution">
    <text evidence="2">The sequence shown here is derived from an EMBL/GenBank/DDBJ whole genome shotgun (WGS) entry which is preliminary data.</text>
</comment>